<evidence type="ECO:0000259" key="6">
    <source>
        <dbReference type="Pfam" id="PF08281"/>
    </source>
</evidence>
<dbReference type="InterPro" id="IPR036388">
    <property type="entry name" value="WH-like_DNA-bd_sf"/>
</dbReference>
<dbReference type="Pfam" id="PF08281">
    <property type="entry name" value="Sigma70_r4_2"/>
    <property type="match status" value="1"/>
</dbReference>
<dbReference type="CDD" id="cd06171">
    <property type="entry name" value="Sigma70_r4"/>
    <property type="match status" value="1"/>
</dbReference>
<dbReference type="SUPFAM" id="SSF88659">
    <property type="entry name" value="Sigma3 and sigma4 domains of RNA polymerase sigma factors"/>
    <property type="match status" value="1"/>
</dbReference>
<accession>A0AAU8DMA7</accession>
<dbReference type="EMBL" id="CP159218">
    <property type="protein sequence ID" value="XCG63405.1"/>
    <property type="molecule type" value="Genomic_DNA"/>
</dbReference>
<feature type="domain" description="RNA polymerase sigma-70 region 2" evidence="5">
    <location>
        <begin position="53"/>
        <end position="116"/>
    </location>
</feature>
<dbReference type="AlphaFoldDB" id="A0AAU8DMA7"/>
<dbReference type="GO" id="GO:0016987">
    <property type="term" value="F:sigma factor activity"/>
    <property type="evidence" value="ECO:0007669"/>
    <property type="project" value="UniProtKB-KW"/>
</dbReference>
<dbReference type="RefSeq" id="WP_353649020.1">
    <property type="nucleotide sequence ID" value="NZ_CP159218.1"/>
</dbReference>
<dbReference type="GO" id="GO:0003677">
    <property type="term" value="F:DNA binding"/>
    <property type="evidence" value="ECO:0007669"/>
    <property type="project" value="InterPro"/>
</dbReference>
<dbReference type="InterPro" id="IPR039425">
    <property type="entry name" value="RNA_pol_sigma-70-like"/>
</dbReference>
<evidence type="ECO:0000256" key="4">
    <source>
        <dbReference type="ARBA" id="ARBA00023163"/>
    </source>
</evidence>
<dbReference type="GO" id="GO:0006352">
    <property type="term" value="P:DNA-templated transcription initiation"/>
    <property type="evidence" value="ECO:0007669"/>
    <property type="project" value="InterPro"/>
</dbReference>
<name>A0AAU8DMA7_9ACTN</name>
<dbReference type="InterPro" id="IPR013249">
    <property type="entry name" value="RNA_pol_sigma70_r4_t2"/>
</dbReference>
<keyword evidence="4" id="KW-0804">Transcription</keyword>
<dbReference type="NCBIfam" id="TIGR02937">
    <property type="entry name" value="sigma70-ECF"/>
    <property type="match status" value="1"/>
</dbReference>
<evidence type="ECO:0000256" key="3">
    <source>
        <dbReference type="ARBA" id="ARBA00023082"/>
    </source>
</evidence>
<keyword evidence="2" id="KW-0805">Transcription regulation</keyword>
<organism evidence="7">
    <name type="scientific">Nakamurella sp. A5-74</name>
    <dbReference type="NCBI Taxonomy" id="3158264"/>
    <lineage>
        <taxon>Bacteria</taxon>
        <taxon>Bacillati</taxon>
        <taxon>Actinomycetota</taxon>
        <taxon>Actinomycetes</taxon>
        <taxon>Nakamurellales</taxon>
        <taxon>Nakamurellaceae</taxon>
        <taxon>Nakamurella</taxon>
    </lineage>
</organism>
<dbReference type="InterPro" id="IPR014284">
    <property type="entry name" value="RNA_pol_sigma-70_dom"/>
</dbReference>
<comment type="similarity">
    <text evidence="1">Belongs to the sigma-70 factor family. ECF subfamily.</text>
</comment>
<evidence type="ECO:0000259" key="5">
    <source>
        <dbReference type="Pfam" id="PF04542"/>
    </source>
</evidence>
<dbReference type="PANTHER" id="PTHR43133">
    <property type="entry name" value="RNA POLYMERASE ECF-TYPE SIGMA FACTO"/>
    <property type="match status" value="1"/>
</dbReference>
<dbReference type="InterPro" id="IPR007627">
    <property type="entry name" value="RNA_pol_sigma70_r2"/>
</dbReference>
<dbReference type="Pfam" id="PF04542">
    <property type="entry name" value="Sigma70_r2"/>
    <property type="match status" value="1"/>
</dbReference>
<dbReference type="SUPFAM" id="SSF88946">
    <property type="entry name" value="Sigma2 domain of RNA polymerase sigma factors"/>
    <property type="match status" value="1"/>
</dbReference>
<sequence length="205" mass="22592">MTIDAHSFLPAAGTLRRALATTGGGRRVDELVPAAPELSPVAGTELSFADWVQPHWQVVQRFAARLVPADDRDDLLQDVLERAWRKRHTFDPARGSAQSWLLAVTADRARRFRVRARPPVALDDRRDAAAPTTDRDDDLVLRAAVALLSDRRRLAVELHYYVGLPIAEVAAVMGCADGTVRATLAAARAELRTTLAEQESQERAR</sequence>
<evidence type="ECO:0000313" key="7">
    <source>
        <dbReference type="EMBL" id="XCG63405.1"/>
    </source>
</evidence>
<keyword evidence="3" id="KW-0731">Sigma factor</keyword>
<gene>
    <name evidence="7" type="ORF">ABLG96_19750</name>
</gene>
<dbReference type="Gene3D" id="1.10.10.10">
    <property type="entry name" value="Winged helix-like DNA-binding domain superfamily/Winged helix DNA-binding domain"/>
    <property type="match status" value="1"/>
</dbReference>
<reference evidence="7" key="1">
    <citation type="submission" date="2024-05" db="EMBL/GenBank/DDBJ databases">
        <authorList>
            <person name="Cai S.Y."/>
            <person name="Jin L.M."/>
            <person name="Li H.R."/>
        </authorList>
    </citation>
    <scope>NUCLEOTIDE SEQUENCE</scope>
    <source>
        <strain evidence="7">A5-74</strain>
    </source>
</reference>
<evidence type="ECO:0000256" key="2">
    <source>
        <dbReference type="ARBA" id="ARBA00023015"/>
    </source>
</evidence>
<dbReference type="PANTHER" id="PTHR43133:SF25">
    <property type="entry name" value="RNA POLYMERASE SIGMA FACTOR RFAY-RELATED"/>
    <property type="match status" value="1"/>
</dbReference>
<feature type="domain" description="RNA polymerase sigma factor 70 region 4 type 2" evidence="6">
    <location>
        <begin position="141"/>
        <end position="191"/>
    </location>
</feature>
<evidence type="ECO:0000256" key="1">
    <source>
        <dbReference type="ARBA" id="ARBA00010641"/>
    </source>
</evidence>
<dbReference type="Gene3D" id="1.10.1740.10">
    <property type="match status" value="1"/>
</dbReference>
<dbReference type="InterPro" id="IPR013325">
    <property type="entry name" value="RNA_pol_sigma_r2"/>
</dbReference>
<protein>
    <submittedName>
        <fullName evidence="7">RNA polymerase sigma factor</fullName>
    </submittedName>
</protein>
<dbReference type="InterPro" id="IPR013324">
    <property type="entry name" value="RNA_pol_sigma_r3/r4-like"/>
</dbReference>
<proteinExistence type="inferred from homology"/>